<dbReference type="Gene3D" id="3.40.1090.10">
    <property type="entry name" value="Cytosolic phospholipase A2 catalytic domain"/>
    <property type="match status" value="2"/>
</dbReference>
<dbReference type="InterPro" id="IPR016035">
    <property type="entry name" value="Acyl_Trfase/lysoPLipase"/>
</dbReference>
<accession>A0ABT9Q7D4</accession>
<dbReference type="RefSeq" id="WP_307556546.1">
    <property type="nucleotide sequence ID" value="NZ_JAUSQU010000001.1"/>
</dbReference>
<organism evidence="4 5">
    <name type="scientific">Streptosporangium lutulentum</name>
    <dbReference type="NCBI Taxonomy" id="1461250"/>
    <lineage>
        <taxon>Bacteria</taxon>
        <taxon>Bacillati</taxon>
        <taxon>Actinomycetota</taxon>
        <taxon>Actinomycetes</taxon>
        <taxon>Streptosporangiales</taxon>
        <taxon>Streptosporangiaceae</taxon>
        <taxon>Streptosporangium</taxon>
    </lineage>
</organism>
<keyword evidence="2" id="KW-0442">Lipid degradation</keyword>
<dbReference type="EMBL" id="JAUSQU010000001">
    <property type="protein sequence ID" value="MDP9842654.1"/>
    <property type="molecule type" value="Genomic_DNA"/>
</dbReference>
<feature type="active site" description="Nucleophile" evidence="2">
    <location>
        <position position="43"/>
    </location>
</feature>
<comment type="caution">
    <text evidence="4">The sequence shown here is derived from an EMBL/GenBank/DDBJ whole genome shotgun (WGS) entry which is preliminary data.</text>
</comment>
<dbReference type="SUPFAM" id="SSF52151">
    <property type="entry name" value="FabD/lysophospholipase-like"/>
    <property type="match status" value="1"/>
</dbReference>
<protein>
    <submittedName>
        <fullName evidence="4">NTE family protein</fullName>
    </submittedName>
</protein>
<dbReference type="PROSITE" id="PS51635">
    <property type="entry name" value="PNPLA"/>
    <property type="match status" value="1"/>
</dbReference>
<evidence type="ECO:0000256" key="1">
    <source>
        <dbReference type="ARBA" id="ARBA00023098"/>
    </source>
</evidence>
<keyword evidence="1 2" id="KW-0443">Lipid metabolism</keyword>
<feature type="short sequence motif" description="GXSXG" evidence="2">
    <location>
        <begin position="41"/>
        <end position="45"/>
    </location>
</feature>
<feature type="short sequence motif" description="GXGXXG" evidence="2">
    <location>
        <begin position="10"/>
        <end position="15"/>
    </location>
</feature>
<evidence type="ECO:0000313" key="4">
    <source>
        <dbReference type="EMBL" id="MDP9842654.1"/>
    </source>
</evidence>
<proteinExistence type="predicted"/>
<keyword evidence="5" id="KW-1185">Reference proteome</keyword>
<sequence length="282" mass="29133">MASRALVLGGGGIAGIAWGLGMVTGLAESGVDLGQADLVVGTSAGAVVSAQLLAGLDLELRYAAQLKPPGEETRPRIPPFYLSRLVWATIRTGDPAEFRARMGRMALAARTPPEAERRAQIVRWIGGAHPWPERRLVITAVDAESGEFVTFDSASGVELVDAVAASAATPGVRPPATVNGRRHIDGGMRSAANMDLAAGHERVVVLAPVTRGGGPMPGVADQVSALGPDARIAMISPDADAQRLMGSSLRTILDPARRAAVARAGRAQAAEAAERVAGVWHG</sequence>
<feature type="active site" description="Proton acceptor" evidence="2">
    <location>
        <position position="185"/>
    </location>
</feature>
<dbReference type="Proteomes" id="UP001225356">
    <property type="component" value="Unassembled WGS sequence"/>
</dbReference>
<dbReference type="Pfam" id="PF01734">
    <property type="entry name" value="Patatin"/>
    <property type="match status" value="1"/>
</dbReference>
<evidence type="ECO:0000313" key="5">
    <source>
        <dbReference type="Proteomes" id="UP001225356"/>
    </source>
</evidence>
<name>A0ABT9Q7D4_9ACTN</name>
<reference evidence="4 5" key="1">
    <citation type="submission" date="2023-07" db="EMBL/GenBank/DDBJ databases">
        <title>Sequencing the genomes of 1000 actinobacteria strains.</title>
        <authorList>
            <person name="Klenk H.-P."/>
        </authorList>
    </citation>
    <scope>NUCLEOTIDE SEQUENCE [LARGE SCALE GENOMIC DNA]</scope>
    <source>
        <strain evidence="4 5">DSM 46740</strain>
    </source>
</reference>
<evidence type="ECO:0000256" key="2">
    <source>
        <dbReference type="PROSITE-ProRule" id="PRU01161"/>
    </source>
</evidence>
<feature type="short sequence motif" description="DGA/G" evidence="2">
    <location>
        <begin position="185"/>
        <end position="187"/>
    </location>
</feature>
<dbReference type="InterPro" id="IPR002641">
    <property type="entry name" value="PNPLA_dom"/>
</dbReference>
<keyword evidence="2" id="KW-0378">Hydrolase</keyword>
<gene>
    <name evidence="4" type="ORF">J2853_001865</name>
</gene>
<evidence type="ECO:0000259" key="3">
    <source>
        <dbReference type="PROSITE" id="PS51635"/>
    </source>
</evidence>
<feature type="domain" description="PNPLA" evidence="3">
    <location>
        <begin position="6"/>
        <end position="198"/>
    </location>
</feature>